<evidence type="ECO:0000256" key="1">
    <source>
        <dbReference type="SAM" id="MobiDB-lite"/>
    </source>
</evidence>
<reference evidence="2" key="1">
    <citation type="submission" date="2021-01" db="EMBL/GenBank/DDBJ databases">
        <authorList>
            <person name="Corre E."/>
            <person name="Pelletier E."/>
            <person name="Niang G."/>
            <person name="Scheremetjew M."/>
            <person name="Finn R."/>
            <person name="Kale V."/>
            <person name="Holt S."/>
            <person name="Cochrane G."/>
            <person name="Meng A."/>
            <person name="Brown T."/>
            <person name="Cohen L."/>
        </authorList>
    </citation>
    <scope>NUCLEOTIDE SEQUENCE</scope>
    <source>
        <strain evidence="2">CCAP1064/1</strain>
    </source>
</reference>
<sequence length="170" mass="18784">MVCAGGTYFSELGMSLIPQQCPQQQTTHYHSSAEGEVEMGGMISFCGKDLMHGGDPVTDGVRYIMAGFCYVEDEKEDDEHEKDNNDGYIFNFSAKGGNKNDGDENSSKIRQDCSMKDHLRYHNLIGSDGMSNDDPFEIDSESSGTKKEKARTSNIPESSPSKPFSFGFTF</sequence>
<feature type="region of interest" description="Disordered" evidence="1">
    <location>
        <begin position="74"/>
        <end position="109"/>
    </location>
</feature>
<organism evidence="2">
    <name type="scientific">Proboscia inermis</name>
    <dbReference type="NCBI Taxonomy" id="420281"/>
    <lineage>
        <taxon>Eukaryota</taxon>
        <taxon>Sar</taxon>
        <taxon>Stramenopiles</taxon>
        <taxon>Ochrophyta</taxon>
        <taxon>Bacillariophyta</taxon>
        <taxon>Coscinodiscophyceae</taxon>
        <taxon>Rhizosoleniophycidae</taxon>
        <taxon>Rhizosoleniales</taxon>
        <taxon>Rhizosoleniaceae</taxon>
        <taxon>Proboscia</taxon>
    </lineage>
</organism>
<feature type="compositionally biased region" description="Basic and acidic residues" evidence="1">
    <location>
        <begin position="98"/>
        <end position="109"/>
    </location>
</feature>
<feature type="compositionally biased region" description="Polar residues" evidence="1">
    <location>
        <begin position="152"/>
        <end position="162"/>
    </location>
</feature>
<dbReference type="AlphaFoldDB" id="A0A7S0GAH3"/>
<evidence type="ECO:0000313" key="2">
    <source>
        <dbReference type="EMBL" id="CAD8405059.1"/>
    </source>
</evidence>
<gene>
    <name evidence="2" type="ORF">PINE0816_LOCUS1168</name>
</gene>
<proteinExistence type="predicted"/>
<dbReference type="EMBL" id="HBEL01002496">
    <property type="protein sequence ID" value="CAD8405059.1"/>
    <property type="molecule type" value="Transcribed_RNA"/>
</dbReference>
<accession>A0A7S0GAH3</accession>
<feature type="region of interest" description="Disordered" evidence="1">
    <location>
        <begin position="124"/>
        <end position="170"/>
    </location>
</feature>
<name>A0A7S0GAH3_9STRA</name>
<protein>
    <submittedName>
        <fullName evidence="2">Uncharacterized protein</fullName>
    </submittedName>
</protein>